<organism evidence="1 2">
    <name type="scientific">Geodermatophilus saharensis</name>
    <dbReference type="NCBI Taxonomy" id="1137994"/>
    <lineage>
        <taxon>Bacteria</taxon>
        <taxon>Bacillati</taxon>
        <taxon>Actinomycetota</taxon>
        <taxon>Actinomycetes</taxon>
        <taxon>Geodermatophilales</taxon>
        <taxon>Geodermatophilaceae</taxon>
        <taxon>Geodermatophilus</taxon>
    </lineage>
</organism>
<dbReference type="RefSeq" id="WP_217897375.1">
    <property type="nucleotide sequence ID" value="NZ_FZOH01000005.1"/>
</dbReference>
<reference evidence="2" key="1">
    <citation type="submission" date="2017-06" db="EMBL/GenBank/DDBJ databases">
        <authorList>
            <person name="Varghese N."/>
            <person name="Submissions S."/>
        </authorList>
    </citation>
    <scope>NUCLEOTIDE SEQUENCE [LARGE SCALE GENOMIC DNA]</scope>
    <source>
        <strain evidence="2">DSM 45423</strain>
    </source>
</reference>
<proteinExistence type="predicted"/>
<dbReference type="Pfam" id="PF14367">
    <property type="entry name" value="DUF4411"/>
    <property type="match status" value="1"/>
</dbReference>
<evidence type="ECO:0008006" key="3">
    <source>
        <dbReference type="Google" id="ProtNLM"/>
    </source>
</evidence>
<accession>A0A239FCA4</accession>
<evidence type="ECO:0000313" key="2">
    <source>
        <dbReference type="Proteomes" id="UP000198386"/>
    </source>
</evidence>
<dbReference type="InterPro" id="IPR029060">
    <property type="entry name" value="PIN-like_dom_sf"/>
</dbReference>
<sequence>MYLLDANVMIQGKNAYYGMDIVPGFWQWIEKAHGDGLVFTVSKVADEIKDGGDELADWIKALPTGFALDVSSSTATSLAATAAWASAQTRYVPAALAEFLSVADYYLVAQAHDLGFIVVTHETPAPDGKKRIKIPDACNGLGVAYTTPWAMLRNEGARFVS</sequence>
<dbReference type="Proteomes" id="UP000198386">
    <property type="component" value="Unassembled WGS sequence"/>
</dbReference>
<dbReference type="EMBL" id="FZOH01000005">
    <property type="protein sequence ID" value="SNS54361.1"/>
    <property type="molecule type" value="Genomic_DNA"/>
</dbReference>
<dbReference type="AlphaFoldDB" id="A0A239FCA4"/>
<dbReference type="SUPFAM" id="SSF88723">
    <property type="entry name" value="PIN domain-like"/>
    <property type="match status" value="1"/>
</dbReference>
<keyword evidence="2" id="KW-1185">Reference proteome</keyword>
<protein>
    <recommendedName>
        <fullName evidence="3">PIN domain-containing protein</fullName>
    </recommendedName>
</protein>
<gene>
    <name evidence="1" type="ORF">SAMN04488107_2947</name>
</gene>
<dbReference type="InterPro" id="IPR016541">
    <property type="entry name" value="UCP008505"/>
</dbReference>
<evidence type="ECO:0000313" key="1">
    <source>
        <dbReference type="EMBL" id="SNS54361.1"/>
    </source>
</evidence>
<name>A0A239FCA4_9ACTN</name>